<protein>
    <recommendedName>
        <fullName evidence="1">peptidylprolyl isomerase</fullName>
        <ecNumber evidence="1">5.2.1.8</ecNumber>
    </recommendedName>
</protein>
<dbReference type="KEGG" id="gni:GNIT_0148"/>
<keyword evidence="7" id="KW-1185">Reference proteome</keyword>
<dbReference type="CDD" id="cd00317">
    <property type="entry name" value="cyclophilin"/>
    <property type="match status" value="1"/>
</dbReference>
<organism evidence="6 7">
    <name type="scientific">Glaciecola nitratireducens (strain JCM 12485 / KCTC 12276 / FR1064)</name>
    <dbReference type="NCBI Taxonomy" id="1085623"/>
    <lineage>
        <taxon>Bacteria</taxon>
        <taxon>Pseudomonadati</taxon>
        <taxon>Pseudomonadota</taxon>
        <taxon>Gammaproteobacteria</taxon>
        <taxon>Alteromonadales</taxon>
        <taxon>Alteromonadaceae</taxon>
        <taxon>Brumicola</taxon>
    </lineage>
</organism>
<gene>
    <name evidence="6" type="ordered locus">GNIT_0148</name>
</gene>
<dbReference type="STRING" id="1085623.GNIT_0148"/>
<sequence length="310" mass="34341">MRILNMQKKAINASHFGALFISLSLIVASFTGAGYVHAQDATDFQELTPTTYQPQQENLVYLQSDQGLVVIELAPFIAPNHVAQFKALVDEGFYNGLDFYRVIDGFVAQGGDVTEKKPSKYRASLAAEFTRPLTSSSNFVTVQSPDFLAQETGFMQGFPSGRSLADKQEWLLHCPGAVAMARNNEADSGSTDFYIVIGQAPRHLDRNMSVFGHVIYGMENVQAMKRGNPNIAGGVISDMSQRSKIVSAKLGTSVDKSQQINFTRNLVTSDTFQARLQSARTLDSEFFHYKGTGNIDVCYYRPRFTIEQDK</sequence>
<dbReference type="EC" id="5.2.1.8" evidence="1"/>
<accession>G4QIW3</accession>
<feature type="domain" description="PPIase cyclophilin-type" evidence="5">
    <location>
        <begin position="56"/>
        <end position="252"/>
    </location>
</feature>
<dbReference type="Proteomes" id="UP000009282">
    <property type="component" value="Chromosome"/>
</dbReference>
<keyword evidence="2" id="KW-0697">Rotamase</keyword>
<dbReference type="AlphaFoldDB" id="G4QIW3"/>
<evidence type="ECO:0000256" key="2">
    <source>
        <dbReference type="ARBA" id="ARBA00023110"/>
    </source>
</evidence>
<dbReference type="RefSeq" id="WP_014107181.1">
    <property type="nucleotide sequence ID" value="NC_016041.1"/>
</dbReference>
<dbReference type="SUPFAM" id="SSF50891">
    <property type="entry name" value="Cyclophilin-like"/>
    <property type="match status" value="1"/>
</dbReference>
<name>G4QIW3_GLANF</name>
<dbReference type="EMBL" id="CP003060">
    <property type="protein sequence ID" value="AEP28302.1"/>
    <property type="molecule type" value="Genomic_DNA"/>
</dbReference>
<evidence type="ECO:0000256" key="3">
    <source>
        <dbReference type="ARBA" id="ARBA00023235"/>
    </source>
</evidence>
<dbReference type="InterPro" id="IPR044665">
    <property type="entry name" value="E_coli_cyclophilin_A-like"/>
</dbReference>
<dbReference type="HOGENOM" id="CLU_068027_0_0_6"/>
<feature type="signal peptide" evidence="4">
    <location>
        <begin position="1"/>
        <end position="38"/>
    </location>
</feature>
<proteinExistence type="predicted"/>
<dbReference type="PROSITE" id="PS50072">
    <property type="entry name" value="CSA_PPIASE_2"/>
    <property type="match status" value="1"/>
</dbReference>
<dbReference type="eggNOG" id="COG0652">
    <property type="taxonomic scope" value="Bacteria"/>
</dbReference>
<keyword evidence="3 6" id="KW-0413">Isomerase</keyword>
<dbReference type="PANTHER" id="PTHR43246">
    <property type="entry name" value="PEPTIDYL-PROLYL CIS-TRANS ISOMERASE CYP38, CHLOROPLASTIC"/>
    <property type="match status" value="1"/>
</dbReference>
<dbReference type="Pfam" id="PF00160">
    <property type="entry name" value="Pro_isomerase"/>
    <property type="match status" value="1"/>
</dbReference>
<evidence type="ECO:0000256" key="4">
    <source>
        <dbReference type="SAM" id="SignalP"/>
    </source>
</evidence>
<keyword evidence="4" id="KW-0732">Signal</keyword>
<evidence type="ECO:0000256" key="1">
    <source>
        <dbReference type="ARBA" id="ARBA00013194"/>
    </source>
</evidence>
<dbReference type="InterPro" id="IPR029000">
    <property type="entry name" value="Cyclophilin-like_dom_sf"/>
</dbReference>
<dbReference type="InterPro" id="IPR002130">
    <property type="entry name" value="Cyclophilin-type_PPIase_dom"/>
</dbReference>
<feature type="chain" id="PRO_5003467308" description="peptidylprolyl isomerase" evidence="4">
    <location>
        <begin position="39"/>
        <end position="310"/>
    </location>
</feature>
<dbReference type="Gene3D" id="2.40.100.10">
    <property type="entry name" value="Cyclophilin-like"/>
    <property type="match status" value="1"/>
</dbReference>
<evidence type="ECO:0000313" key="6">
    <source>
        <dbReference type="EMBL" id="AEP28302.1"/>
    </source>
</evidence>
<reference evidence="6 7" key="1">
    <citation type="journal article" date="2011" name="J. Bacteriol.">
        <title>Complete genome sequence of seawater bacterium Glaciecola nitratireducens FR1064T.</title>
        <authorList>
            <person name="Bian F."/>
            <person name="Qin Q.L."/>
            <person name="Xie B.B."/>
            <person name="Shu Y.L."/>
            <person name="Zhang X.Y."/>
            <person name="Yu Y."/>
            <person name="Chen B."/>
            <person name="Chen X.L."/>
            <person name="Zhou B.C."/>
            <person name="Zhang Y.Z."/>
        </authorList>
    </citation>
    <scope>NUCLEOTIDE SEQUENCE [LARGE SCALE GENOMIC DNA]</scope>
    <source>
        <strain evidence="7">JCM 12485 / KCTC 12276 / FR1064</strain>
    </source>
</reference>
<evidence type="ECO:0000259" key="5">
    <source>
        <dbReference type="PROSITE" id="PS50072"/>
    </source>
</evidence>
<dbReference type="GO" id="GO:0003755">
    <property type="term" value="F:peptidyl-prolyl cis-trans isomerase activity"/>
    <property type="evidence" value="ECO:0007669"/>
    <property type="project" value="UniProtKB-KW"/>
</dbReference>
<evidence type="ECO:0000313" key="7">
    <source>
        <dbReference type="Proteomes" id="UP000009282"/>
    </source>
</evidence>